<feature type="coiled-coil region" evidence="4">
    <location>
        <begin position="349"/>
        <end position="376"/>
    </location>
</feature>
<dbReference type="GO" id="GO:0052621">
    <property type="term" value="F:diguanylate cyclase activity"/>
    <property type="evidence" value="ECO:0007669"/>
    <property type="project" value="UniProtKB-EC"/>
</dbReference>
<dbReference type="InterPro" id="IPR043128">
    <property type="entry name" value="Rev_trsase/Diguanyl_cyclase"/>
</dbReference>
<protein>
    <recommendedName>
        <fullName evidence="1">diguanylate cyclase</fullName>
        <ecNumber evidence="1">2.7.7.65</ecNumber>
    </recommendedName>
</protein>
<dbReference type="FunFam" id="3.30.70.270:FF:000001">
    <property type="entry name" value="Diguanylate cyclase domain protein"/>
    <property type="match status" value="1"/>
</dbReference>
<accession>A0A6L6Q415</accession>
<keyword evidence="8" id="KW-1185">Reference proteome</keyword>
<keyword evidence="5" id="KW-1133">Transmembrane helix</keyword>
<dbReference type="EMBL" id="WNLA01000012">
    <property type="protein sequence ID" value="MTW03948.1"/>
    <property type="molecule type" value="Genomic_DNA"/>
</dbReference>
<dbReference type="InterPro" id="IPR019734">
    <property type="entry name" value="TPR_rpt"/>
</dbReference>
<comment type="caution">
    <text evidence="7">The sequence shown here is derived from an EMBL/GenBank/DDBJ whole genome shotgun (WGS) entry which is preliminary data.</text>
</comment>
<dbReference type="Pfam" id="PF13424">
    <property type="entry name" value="TPR_12"/>
    <property type="match status" value="1"/>
</dbReference>
<reference evidence="7 8" key="1">
    <citation type="submission" date="2019-11" db="EMBL/GenBank/DDBJ databases">
        <title>Type strains purchased from KCTC, JCM and DSMZ.</title>
        <authorList>
            <person name="Lu H."/>
        </authorList>
    </citation>
    <scope>NUCLEOTIDE SEQUENCE [LARGE SCALE GENOMIC DNA]</scope>
    <source>
        <strain evidence="7 8">KCTC 42409</strain>
    </source>
</reference>
<dbReference type="PANTHER" id="PTHR45138:SF9">
    <property type="entry name" value="DIGUANYLATE CYCLASE DGCM-RELATED"/>
    <property type="match status" value="1"/>
</dbReference>
<dbReference type="InterPro" id="IPR011990">
    <property type="entry name" value="TPR-like_helical_dom_sf"/>
</dbReference>
<dbReference type="InterPro" id="IPR050469">
    <property type="entry name" value="Diguanylate_Cyclase"/>
</dbReference>
<dbReference type="SMART" id="SM00267">
    <property type="entry name" value="GGDEF"/>
    <property type="match status" value="1"/>
</dbReference>
<dbReference type="PANTHER" id="PTHR45138">
    <property type="entry name" value="REGULATORY COMPONENTS OF SENSORY TRANSDUCTION SYSTEM"/>
    <property type="match status" value="1"/>
</dbReference>
<dbReference type="EC" id="2.7.7.65" evidence="1"/>
<evidence type="ECO:0000256" key="5">
    <source>
        <dbReference type="SAM" id="Phobius"/>
    </source>
</evidence>
<dbReference type="NCBIfam" id="TIGR00254">
    <property type="entry name" value="GGDEF"/>
    <property type="match status" value="1"/>
</dbReference>
<dbReference type="PROSITE" id="PS50005">
    <property type="entry name" value="TPR"/>
    <property type="match status" value="1"/>
</dbReference>
<dbReference type="Gene3D" id="1.25.40.10">
    <property type="entry name" value="Tetratricopeptide repeat domain"/>
    <property type="match status" value="2"/>
</dbReference>
<dbReference type="CDD" id="cd01949">
    <property type="entry name" value="GGDEF"/>
    <property type="match status" value="1"/>
</dbReference>
<feature type="transmembrane region" description="Helical" evidence="5">
    <location>
        <begin position="379"/>
        <end position="399"/>
    </location>
</feature>
<dbReference type="PROSITE" id="PS50887">
    <property type="entry name" value="GGDEF"/>
    <property type="match status" value="1"/>
</dbReference>
<dbReference type="InterPro" id="IPR029787">
    <property type="entry name" value="Nucleotide_cyclase"/>
</dbReference>
<evidence type="ECO:0000256" key="2">
    <source>
        <dbReference type="ARBA" id="ARBA00034247"/>
    </source>
</evidence>
<dbReference type="SMART" id="SM00028">
    <property type="entry name" value="TPR"/>
    <property type="match status" value="5"/>
</dbReference>
<evidence type="ECO:0000256" key="3">
    <source>
        <dbReference type="PROSITE-ProRule" id="PRU00339"/>
    </source>
</evidence>
<dbReference type="RefSeq" id="WP_155440300.1">
    <property type="nucleotide sequence ID" value="NZ_WNLA01000012.1"/>
</dbReference>
<keyword evidence="4" id="KW-0175">Coiled coil</keyword>
<evidence type="ECO:0000313" key="7">
    <source>
        <dbReference type="EMBL" id="MTW03948.1"/>
    </source>
</evidence>
<dbReference type="InterPro" id="IPR000160">
    <property type="entry name" value="GGDEF_dom"/>
</dbReference>
<sequence length="572" mass="62941">MTLAAATAIAAPDAGADAAARFAQGEHCMDLAANDPQAALKLAAQQQTAPQPDLALHLRICAGYAHERAGRSEQALAAYEAAVTEARSRSLQRHLALALTLRGEQNAVRGLYTSAIADLKEAYTLEHEHGTHAREVYVLNAIANLYADRNVRDYDNALQYYRKTLEAHEQRGDLQGQATAHFNIGSTLESQEKLDEALKTMQRAVELDRKRGAPLDVADDEKAVAVVLSKLGRHNDALRMLADVERLYAKGAAPDSIAAFRLSRGIALKRAGRYAQALPDIDAARAYFLAQENLRFLEKIHDERAQVLAALGDWREAFTARGEYEKVHQKLQDQLLDERTARLRVQFDSEQQKRQNELLERENAAAQRELQYAASVRNWQLAALVLSLAGIAALAVLMTRQVKLARTMRDLALTDELTRLPNRRHFLALAEAALSDAKRHGTPMTLAGLDIDFFKKVNDTYGHAAGDVLLQRVAHALRGAVRPSDAVGRMGGEEFSALLRGADLEQARTVAERMRAAVQSLDCSDISPDLRPTISIGLSQIVDTSERLDALCKRADDALYRAKELGRNCVVG</sequence>
<evidence type="ECO:0000256" key="1">
    <source>
        <dbReference type="ARBA" id="ARBA00012528"/>
    </source>
</evidence>
<dbReference type="AlphaFoldDB" id="A0A6L6Q415"/>
<dbReference type="Pfam" id="PF00990">
    <property type="entry name" value="GGDEF"/>
    <property type="match status" value="1"/>
</dbReference>
<dbReference type="SUPFAM" id="SSF48452">
    <property type="entry name" value="TPR-like"/>
    <property type="match status" value="2"/>
</dbReference>
<dbReference type="Proteomes" id="UP000484015">
    <property type="component" value="Unassembled WGS sequence"/>
</dbReference>
<dbReference type="Gene3D" id="3.30.70.270">
    <property type="match status" value="1"/>
</dbReference>
<gene>
    <name evidence="7" type="ORF">GM668_17855</name>
</gene>
<evidence type="ECO:0000256" key="4">
    <source>
        <dbReference type="SAM" id="Coils"/>
    </source>
</evidence>
<keyword evidence="5" id="KW-0812">Transmembrane</keyword>
<comment type="catalytic activity">
    <reaction evidence="2">
        <text>2 GTP = 3',3'-c-di-GMP + 2 diphosphate</text>
        <dbReference type="Rhea" id="RHEA:24898"/>
        <dbReference type="ChEBI" id="CHEBI:33019"/>
        <dbReference type="ChEBI" id="CHEBI:37565"/>
        <dbReference type="ChEBI" id="CHEBI:58805"/>
        <dbReference type="EC" id="2.7.7.65"/>
    </reaction>
</comment>
<feature type="repeat" description="TPR" evidence="3">
    <location>
        <begin position="178"/>
        <end position="211"/>
    </location>
</feature>
<keyword evidence="5" id="KW-0472">Membrane</keyword>
<dbReference type="SUPFAM" id="SSF55073">
    <property type="entry name" value="Nucleotide cyclase"/>
    <property type="match status" value="1"/>
</dbReference>
<organism evidence="7 8">
    <name type="scientific">Pseudoduganella ginsengisoli</name>
    <dbReference type="NCBI Taxonomy" id="1462440"/>
    <lineage>
        <taxon>Bacteria</taxon>
        <taxon>Pseudomonadati</taxon>
        <taxon>Pseudomonadota</taxon>
        <taxon>Betaproteobacteria</taxon>
        <taxon>Burkholderiales</taxon>
        <taxon>Oxalobacteraceae</taxon>
        <taxon>Telluria group</taxon>
        <taxon>Pseudoduganella</taxon>
    </lineage>
</organism>
<keyword evidence="3" id="KW-0802">TPR repeat</keyword>
<name>A0A6L6Q415_9BURK</name>
<feature type="domain" description="GGDEF" evidence="6">
    <location>
        <begin position="442"/>
        <end position="572"/>
    </location>
</feature>
<evidence type="ECO:0000259" key="6">
    <source>
        <dbReference type="PROSITE" id="PS50887"/>
    </source>
</evidence>
<dbReference type="OrthoDB" id="5571399at2"/>
<evidence type="ECO:0000313" key="8">
    <source>
        <dbReference type="Proteomes" id="UP000484015"/>
    </source>
</evidence>
<proteinExistence type="predicted"/>